<dbReference type="SUPFAM" id="SSF55874">
    <property type="entry name" value="ATPase domain of HSP90 chaperone/DNA topoisomerase II/histidine kinase"/>
    <property type="match status" value="1"/>
</dbReference>
<protein>
    <recommendedName>
        <fullName evidence="2">histidine kinase</fullName>
        <ecNumber evidence="2">2.7.13.3</ecNumber>
    </recommendedName>
</protein>
<dbReference type="GO" id="GO:0000155">
    <property type="term" value="F:phosphorelay sensor kinase activity"/>
    <property type="evidence" value="ECO:0007669"/>
    <property type="project" value="InterPro"/>
</dbReference>
<organism evidence="12 13">
    <name type="scientific">Kitasatospora kifunensis</name>
    <name type="common">Streptomyces kifunensis</name>
    <dbReference type="NCBI Taxonomy" id="58351"/>
    <lineage>
        <taxon>Bacteria</taxon>
        <taxon>Bacillati</taxon>
        <taxon>Actinomycetota</taxon>
        <taxon>Actinomycetes</taxon>
        <taxon>Kitasatosporales</taxon>
        <taxon>Streptomycetaceae</taxon>
        <taxon>Kitasatospora</taxon>
    </lineage>
</organism>
<keyword evidence="4" id="KW-0808">Transferase</keyword>
<keyword evidence="5" id="KW-0547">Nucleotide-binding</keyword>
<dbReference type="GO" id="GO:0005524">
    <property type="term" value="F:ATP binding"/>
    <property type="evidence" value="ECO:0007669"/>
    <property type="project" value="UniProtKB-KW"/>
</dbReference>
<evidence type="ECO:0000256" key="4">
    <source>
        <dbReference type="ARBA" id="ARBA00022679"/>
    </source>
</evidence>
<dbReference type="InterPro" id="IPR025828">
    <property type="entry name" value="Put_sensor_dom"/>
</dbReference>
<accession>A0A7W7R692</accession>
<dbReference type="CDD" id="cd16917">
    <property type="entry name" value="HATPase_UhpB-NarQ-NarX-like"/>
    <property type="match status" value="1"/>
</dbReference>
<evidence type="ECO:0000256" key="1">
    <source>
        <dbReference type="ARBA" id="ARBA00000085"/>
    </source>
</evidence>
<proteinExistence type="predicted"/>
<evidence type="ECO:0000313" key="13">
    <source>
        <dbReference type="Proteomes" id="UP000540506"/>
    </source>
</evidence>
<evidence type="ECO:0000313" key="12">
    <source>
        <dbReference type="EMBL" id="MBB4926121.1"/>
    </source>
</evidence>
<sequence length="484" mass="52703">MTLLKHREMSGGGLVRPRLPMPIMARGLIHRRRALLISSPSAGRRPFANGYPPDAAPLNCRQALTRGPRVLLTSSWPWRSFGYLLCGAVFAFLIMGAEMNGLLFPDSLPDYAQLVLVVFLAAVISMPVAAAERLRLRIVDSEPVGNPHVAPDEAGLKAWLWLRIGEAATWREFSYMIALTTVLSVIDLGGVLLLGSVVILIAAPFAEPFVGLGPLVVFGSWHVSSLLDRMLVVLLGLVLLPLVAYTVTALAVGRASFVRLLLAPRESEIVARVQELTRSRIRLADAFEAERKRIERDLHDGAQQRLVALIMTLGIVEHGLEDEQSDRAQLVARARKEAEGVLADLRELIRGIHPQLLTDRGVPAAVTEVADRSPVPVHVDFTILERLVPAVETVAYFAVKEALTNVVKHSRARTAWVTGCREEDRLVLRVGDDGVGGARPEDGRGLQGLSDRVAVVGGRLKLLSPPGGPTELVVELPWRTPDSA</sequence>
<feature type="domain" description="Signal transduction histidine kinase subgroup 3 dimerisation and phosphoacceptor" evidence="10">
    <location>
        <begin position="290"/>
        <end position="356"/>
    </location>
</feature>
<evidence type="ECO:0000256" key="6">
    <source>
        <dbReference type="ARBA" id="ARBA00022777"/>
    </source>
</evidence>
<dbReference type="InterPro" id="IPR036890">
    <property type="entry name" value="HATPase_C_sf"/>
</dbReference>
<dbReference type="InterPro" id="IPR050482">
    <property type="entry name" value="Sensor_HK_TwoCompSys"/>
</dbReference>
<keyword evidence="3" id="KW-0597">Phosphoprotein</keyword>
<evidence type="ECO:0000256" key="8">
    <source>
        <dbReference type="ARBA" id="ARBA00023012"/>
    </source>
</evidence>
<dbReference type="PANTHER" id="PTHR24421">
    <property type="entry name" value="NITRATE/NITRITE SENSOR PROTEIN NARX-RELATED"/>
    <property type="match status" value="1"/>
</dbReference>
<dbReference type="Pfam" id="PF07730">
    <property type="entry name" value="HisKA_3"/>
    <property type="match status" value="1"/>
</dbReference>
<keyword evidence="9" id="KW-1133">Transmembrane helix</keyword>
<feature type="transmembrane region" description="Helical" evidence="9">
    <location>
        <begin position="173"/>
        <end position="206"/>
    </location>
</feature>
<dbReference type="InterPro" id="IPR011712">
    <property type="entry name" value="Sig_transdc_His_kin_sub3_dim/P"/>
</dbReference>
<feature type="transmembrane region" description="Helical" evidence="9">
    <location>
        <begin position="81"/>
        <end position="99"/>
    </location>
</feature>
<evidence type="ECO:0000259" key="11">
    <source>
        <dbReference type="Pfam" id="PF13796"/>
    </source>
</evidence>
<dbReference type="GO" id="GO:0046983">
    <property type="term" value="F:protein dimerization activity"/>
    <property type="evidence" value="ECO:0007669"/>
    <property type="project" value="InterPro"/>
</dbReference>
<dbReference type="Proteomes" id="UP000540506">
    <property type="component" value="Unassembled WGS sequence"/>
</dbReference>
<keyword evidence="8" id="KW-0902">Two-component regulatory system</keyword>
<evidence type="ECO:0000256" key="9">
    <source>
        <dbReference type="SAM" id="Phobius"/>
    </source>
</evidence>
<comment type="caution">
    <text evidence="12">The sequence shown here is derived from an EMBL/GenBank/DDBJ whole genome shotgun (WGS) entry which is preliminary data.</text>
</comment>
<evidence type="ECO:0000259" key="10">
    <source>
        <dbReference type="Pfam" id="PF07730"/>
    </source>
</evidence>
<feature type="domain" description="Putative sensor" evidence="11">
    <location>
        <begin position="116"/>
        <end position="262"/>
    </location>
</feature>
<feature type="transmembrane region" description="Helical" evidence="9">
    <location>
        <begin position="111"/>
        <end position="131"/>
    </location>
</feature>
<keyword evidence="9" id="KW-0812">Transmembrane</keyword>
<dbReference type="Pfam" id="PF13796">
    <property type="entry name" value="Sensor"/>
    <property type="match status" value="1"/>
</dbReference>
<evidence type="ECO:0000256" key="5">
    <source>
        <dbReference type="ARBA" id="ARBA00022741"/>
    </source>
</evidence>
<evidence type="ECO:0000256" key="3">
    <source>
        <dbReference type="ARBA" id="ARBA00022553"/>
    </source>
</evidence>
<reference evidence="12 13" key="1">
    <citation type="submission" date="2020-08" db="EMBL/GenBank/DDBJ databases">
        <title>Sequencing the genomes of 1000 actinobacteria strains.</title>
        <authorList>
            <person name="Klenk H.-P."/>
        </authorList>
    </citation>
    <scope>NUCLEOTIDE SEQUENCE [LARGE SCALE GENOMIC DNA]</scope>
    <source>
        <strain evidence="12 13">DSM 41654</strain>
    </source>
</reference>
<gene>
    <name evidence="12" type="ORF">FHR34_005114</name>
</gene>
<dbReference type="RefSeq" id="WP_246560064.1">
    <property type="nucleotide sequence ID" value="NZ_JACHJV010000001.1"/>
</dbReference>
<name>A0A7W7R692_KITKI</name>
<comment type="catalytic activity">
    <reaction evidence="1">
        <text>ATP + protein L-histidine = ADP + protein N-phospho-L-histidine.</text>
        <dbReference type="EC" id="2.7.13.3"/>
    </reaction>
</comment>
<keyword evidence="9" id="KW-0472">Membrane</keyword>
<evidence type="ECO:0000256" key="2">
    <source>
        <dbReference type="ARBA" id="ARBA00012438"/>
    </source>
</evidence>
<keyword evidence="13" id="KW-1185">Reference proteome</keyword>
<dbReference type="AlphaFoldDB" id="A0A7W7R692"/>
<dbReference type="Gene3D" id="1.20.5.1930">
    <property type="match status" value="1"/>
</dbReference>
<dbReference type="EMBL" id="JACHJV010000001">
    <property type="protein sequence ID" value="MBB4926121.1"/>
    <property type="molecule type" value="Genomic_DNA"/>
</dbReference>
<dbReference type="GO" id="GO:0016020">
    <property type="term" value="C:membrane"/>
    <property type="evidence" value="ECO:0007669"/>
    <property type="project" value="InterPro"/>
</dbReference>
<dbReference type="PANTHER" id="PTHR24421:SF10">
    <property type="entry name" value="NITRATE_NITRITE SENSOR PROTEIN NARQ"/>
    <property type="match status" value="1"/>
</dbReference>
<keyword evidence="6 12" id="KW-0418">Kinase</keyword>
<feature type="transmembrane region" description="Helical" evidence="9">
    <location>
        <begin position="226"/>
        <end position="252"/>
    </location>
</feature>
<keyword evidence="7" id="KW-0067">ATP-binding</keyword>
<dbReference type="Gene3D" id="3.30.565.10">
    <property type="entry name" value="Histidine kinase-like ATPase, C-terminal domain"/>
    <property type="match status" value="1"/>
</dbReference>
<evidence type="ECO:0000256" key="7">
    <source>
        <dbReference type="ARBA" id="ARBA00022840"/>
    </source>
</evidence>
<dbReference type="EC" id="2.7.13.3" evidence="2"/>